<organism evidence="1 2">
    <name type="scientific">Schistocephalus solidus</name>
    <name type="common">Tapeworm</name>
    <dbReference type="NCBI Taxonomy" id="70667"/>
    <lineage>
        <taxon>Eukaryota</taxon>
        <taxon>Metazoa</taxon>
        <taxon>Spiralia</taxon>
        <taxon>Lophotrochozoa</taxon>
        <taxon>Platyhelminthes</taxon>
        <taxon>Cestoda</taxon>
        <taxon>Eucestoda</taxon>
        <taxon>Diphyllobothriidea</taxon>
        <taxon>Diphyllobothriidae</taxon>
        <taxon>Schistocephalus</taxon>
    </lineage>
</organism>
<gene>
    <name evidence="1" type="ORF">SSLN_LOCUS14176</name>
</gene>
<dbReference type="OrthoDB" id="6268760at2759"/>
<sequence length="427" mass="48352">MGQTGQTSHDVVPDGKGNTSVTLFCLWSTAPEKGLAGTHLLYLTLLSESGLAALKEHFWDFLYYTQDLTPNLKSCWNTLRRLALATEFHVKMAAQYHQFHYKRAAIEEKQEQIFACIVADMESKEWLDCRSTPLSIRRFADVLQTILDQMEHLHASIDNLLEEFRSTSPIYTRIQPLIEPVRGVMLCDYFTKTVSLREDQEVLVLSNGIAKPMPSTSREDSSCSCRCSPCLSCSGCCSLTSSCDMHHETQSYPWSESTTRSPIQTEESAESLQSISTEVSCGITSCCTNSDTTTASADVTRYTWLVKTMDKGIEAEVPGVCVALTEIDYSAVEQITGMYEEFSTFWKRIIDGMLLTGMKMFSSFFETLLTREVVWTEDFRLFDDFLDELDHALIEPPDLTVNATVNEVVREQIYVLRSRCIAWRQGR</sequence>
<protein>
    <submittedName>
        <fullName evidence="1">Uncharacterized protein</fullName>
    </submittedName>
</protein>
<keyword evidence="2" id="KW-1185">Reference proteome</keyword>
<reference evidence="1 2" key="1">
    <citation type="submission" date="2018-11" db="EMBL/GenBank/DDBJ databases">
        <authorList>
            <consortium name="Pathogen Informatics"/>
        </authorList>
    </citation>
    <scope>NUCLEOTIDE SEQUENCE [LARGE SCALE GENOMIC DNA]</scope>
    <source>
        <strain evidence="1 2">NST_G2</strain>
    </source>
</reference>
<evidence type="ECO:0000313" key="2">
    <source>
        <dbReference type="Proteomes" id="UP000275846"/>
    </source>
</evidence>
<evidence type="ECO:0000313" key="1">
    <source>
        <dbReference type="EMBL" id="VDM00562.1"/>
    </source>
</evidence>
<name>A0A3P7EP33_SCHSO</name>
<dbReference type="AlphaFoldDB" id="A0A3P7EP33"/>
<dbReference type="Proteomes" id="UP000275846">
    <property type="component" value="Unassembled WGS sequence"/>
</dbReference>
<accession>A0A3P7EP33</accession>
<proteinExistence type="predicted"/>
<dbReference type="STRING" id="70667.A0A3P7EP33"/>
<dbReference type="EMBL" id="UYSU01038711">
    <property type="protein sequence ID" value="VDM00562.1"/>
    <property type="molecule type" value="Genomic_DNA"/>
</dbReference>